<dbReference type="PANTHER" id="PTHR46727">
    <property type="entry name" value="E3 SUMO-PROTEIN LIGASE CBX4"/>
    <property type="match status" value="1"/>
</dbReference>
<feature type="compositionally biased region" description="Low complexity" evidence="3">
    <location>
        <begin position="242"/>
        <end position="257"/>
    </location>
</feature>
<feature type="compositionally biased region" description="Basic and acidic residues" evidence="3">
    <location>
        <begin position="45"/>
        <end position="60"/>
    </location>
</feature>
<comment type="subcellular location">
    <subcellularLocation>
        <location evidence="1">Nucleus</location>
    </subcellularLocation>
</comment>
<dbReference type="CDD" id="cd18644">
    <property type="entry name" value="CD_polycomb"/>
    <property type="match status" value="1"/>
</dbReference>
<evidence type="ECO:0000313" key="6">
    <source>
        <dbReference type="WBParaSite" id="ACRNAN_scaffold1586.g13285.t1"/>
    </source>
</evidence>
<feature type="region of interest" description="Disordered" evidence="3">
    <location>
        <begin position="35"/>
        <end position="396"/>
    </location>
</feature>
<feature type="compositionally biased region" description="Basic and acidic residues" evidence="3">
    <location>
        <begin position="219"/>
        <end position="240"/>
    </location>
</feature>
<keyword evidence="2" id="KW-0539">Nucleus</keyword>
<dbReference type="PROSITE" id="PS50013">
    <property type="entry name" value="CHROMO_2"/>
    <property type="match status" value="1"/>
</dbReference>
<feature type="compositionally biased region" description="Basic and acidic residues" evidence="3">
    <location>
        <begin position="357"/>
        <end position="376"/>
    </location>
</feature>
<dbReference type="InterPro" id="IPR000953">
    <property type="entry name" value="Chromo/chromo_shadow_dom"/>
</dbReference>
<accession>A0A914CXA4</accession>
<dbReference type="Pfam" id="PF00385">
    <property type="entry name" value="Chromo"/>
    <property type="match status" value="1"/>
</dbReference>
<feature type="compositionally biased region" description="Low complexity" evidence="3">
    <location>
        <begin position="83"/>
        <end position="98"/>
    </location>
</feature>
<feature type="compositionally biased region" description="Basic and acidic residues" evidence="3">
    <location>
        <begin position="118"/>
        <end position="155"/>
    </location>
</feature>
<dbReference type="WBParaSite" id="ACRNAN_scaffold1586.g13285.t1">
    <property type="protein sequence ID" value="ACRNAN_scaffold1586.g13285.t1"/>
    <property type="gene ID" value="ACRNAN_scaffold1586.g13285"/>
</dbReference>
<feature type="compositionally biased region" description="Polar residues" evidence="3">
    <location>
        <begin position="378"/>
        <end position="387"/>
    </location>
</feature>
<sequence length="425" mass="47280">MDGDQVYAAETLLKERKRNGKTEYLVKWKGWSTKHNTWEPADNILDDRLISDFEERTKKPDTRKRKTDESLPAPAAKKRGRQSAAKPEPKASPSPSTSRADRASRRSRMSETPSSIASEEKKDRSESRAEEKPEPVKEKPAAKRVEASETRASPEHEDEAEELESETAEEKDNRVNGPAEVPTMNIAAPDETTTPELPSPRSPQPPVPKAASPQTVPEPEEHTEVENVEQTPHEEEKEAPASEETPASEEAPVSEETPVSEEAQEVIEKTPSVESIPEEDEISAQEMRQPKIIEPPLEIYVQRTDQVTSEENGTETKTIHAYSITQEGDPNTTHKLQMPGGTATFKPISTESQPPAEAKKEESNGDSSQERIEIIKSDLQNETQQRWTDPPLPNGVSMSDIYQYNGSFTITDVTANDSTVTILEI</sequence>
<dbReference type="GO" id="GO:0016925">
    <property type="term" value="P:protein sumoylation"/>
    <property type="evidence" value="ECO:0007669"/>
    <property type="project" value="TreeGrafter"/>
</dbReference>
<dbReference type="InterPro" id="IPR023780">
    <property type="entry name" value="Chromo_domain"/>
</dbReference>
<dbReference type="SUPFAM" id="SSF54160">
    <property type="entry name" value="Chromo domain-like"/>
    <property type="match status" value="1"/>
</dbReference>
<evidence type="ECO:0000256" key="1">
    <source>
        <dbReference type="ARBA" id="ARBA00004123"/>
    </source>
</evidence>
<dbReference type="GO" id="GO:0035102">
    <property type="term" value="C:PRC1 complex"/>
    <property type="evidence" value="ECO:0007669"/>
    <property type="project" value="TreeGrafter"/>
</dbReference>
<dbReference type="GO" id="GO:0000122">
    <property type="term" value="P:negative regulation of transcription by RNA polymerase II"/>
    <property type="evidence" value="ECO:0007669"/>
    <property type="project" value="TreeGrafter"/>
</dbReference>
<name>A0A914CXA4_9BILA</name>
<organism evidence="5 6">
    <name type="scientific">Acrobeloides nanus</name>
    <dbReference type="NCBI Taxonomy" id="290746"/>
    <lineage>
        <taxon>Eukaryota</taxon>
        <taxon>Metazoa</taxon>
        <taxon>Ecdysozoa</taxon>
        <taxon>Nematoda</taxon>
        <taxon>Chromadorea</taxon>
        <taxon>Rhabditida</taxon>
        <taxon>Tylenchina</taxon>
        <taxon>Cephalobomorpha</taxon>
        <taxon>Cephaloboidea</taxon>
        <taxon>Cephalobidae</taxon>
        <taxon>Acrobeloides</taxon>
    </lineage>
</organism>
<dbReference type="AlphaFoldDB" id="A0A914CXA4"/>
<dbReference type="PANTHER" id="PTHR46727:SF1">
    <property type="entry name" value="E3 SUMO-PROTEIN LIGASE CBX4"/>
    <property type="match status" value="1"/>
</dbReference>
<evidence type="ECO:0000256" key="3">
    <source>
        <dbReference type="SAM" id="MobiDB-lite"/>
    </source>
</evidence>
<dbReference type="GO" id="GO:0032183">
    <property type="term" value="F:SUMO binding"/>
    <property type="evidence" value="ECO:0007669"/>
    <property type="project" value="TreeGrafter"/>
</dbReference>
<reference evidence="6" key="1">
    <citation type="submission" date="2022-11" db="UniProtKB">
        <authorList>
            <consortium name="WormBaseParasite"/>
        </authorList>
    </citation>
    <scope>IDENTIFICATION</scope>
</reference>
<dbReference type="Gene3D" id="2.40.50.40">
    <property type="match status" value="1"/>
</dbReference>
<dbReference type="GO" id="GO:0061665">
    <property type="term" value="F:SUMO ligase activity"/>
    <property type="evidence" value="ECO:0007669"/>
    <property type="project" value="TreeGrafter"/>
</dbReference>
<proteinExistence type="predicted"/>
<evidence type="ECO:0000313" key="5">
    <source>
        <dbReference type="Proteomes" id="UP000887540"/>
    </source>
</evidence>
<feature type="compositionally biased region" description="Polar residues" evidence="3">
    <location>
        <begin position="323"/>
        <end position="335"/>
    </location>
</feature>
<feature type="compositionally biased region" description="Pro residues" evidence="3">
    <location>
        <begin position="197"/>
        <end position="208"/>
    </location>
</feature>
<dbReference type="SMART" id="SM00298">
    <property type="entry name" value="CHROMO"/>
    <property type="match status" value="1"/>
</dbReference>
<dbReference type="InterPro" id="IPR043531">
    <property type="entry name" value="CBX4"/>
</dbReference>
<feature type="compositionally biased region" description="Acidic residues" evidence="3">
    <location>
        <begin position="156"/>
        <end position="167"/>
    </location>
</feature>
<evidence type="ECO:0000259" key="4">
    <source>
        <dbReference type="PROSITE" id="PS50013"/>
    </source>
</evidence>
<dbReference type="InterPro" id="IPR016197">
    <property type="entry name" value="Chromo-like_dom_sf"/>
</dbReference>
<dbReference type="PROSITE" id="PS00598">
    <property type="entry name" value="CHROMO_1"/>
    <property type="match status" value="1"/>
</dbReference>
<evidence type="ECO:0000256" key="2">
    <source>
        <dbReference type="ARBA" id="ARBA00023242"/>
    </source>
</evidence>
<dbReference type="Proteomes" id="UP000887540">
    <property type="component" value="Unplaced"/>
</dbReference>
<protein>
    <submittedName>
        <fullName evidence="6">Chromo domain-containing protein</fullName>
    </submittedName>
</protein>
<feature type="domain" description="Chromo" evidence="4">
    <location>
        <begin position="7"/>
        <end position="65"/>
    </location>
</feature>
<dbReference type="InterPro" id="IPR023779">
    <property type="entry name" value="Chromodomain_CS"/>
</dbReference>
<keyword evidence="5" id="KW-1185">Reference proteome</keyword>